<dbReference type="STRING" id="938405.SAMN02927895_02422"/>
<evidence type="ECO:0000313" key="1">
    <source>
        <dbReference type="EMBL" id="SDD19771.1"/>
    </source>
</evidence>
<proteinExistence type="predicted"/>
<sequence length="272" mass="29325">MPHYICTACTMQFAESEAPPPLCPICEDERQFVPARGQGWTTLEAIRGGHSNAWRQLGPGLLALQTVPALGIGQRALLVQSPAGNLLWDCIALLDPATEAIIQALGGLAGIAISHPHYYSTMVEWGRAFGVPVWLHAADRAHAARPDPCLRFWEGETHSLLPEVTLHRLGGHFAGGTIAHWSAGAGGRGALLSGDILQVMPDRRHLGFMRSYPCLIPLPPAEVRRMAAACEGLAFDAIYGAFHEREIVTGARTALARSAERYCAWVAGMVEP</sequence>
<gene>
    <name evidence="1" type="ORF">SAMN04487779_1005140</name>
</gene>
<dbReference type="EMBL" id="FMZX01000005">
    <property type="protein sequence ID" value="SDD19771.1"/>
    <property type="molecule type" value="Genomic_DNA"/>
</dbReference>
<dbReference type="PANTHER" id="PTHR36839:SF1">
    <property type="entry name" value="METALLO-BETA-LACTAMASE FAMILY PROTEIN (AFU_ORTHOLOGUE AFUA_5G12770)"/>
    <property type="match status" value="1"/>
</dbReference>
<protein>
    <recommendedName>
        <fullName evidence="3">Metallo-beta-lactamase domain-containing protein</fullName>
    </recommendedName>
</protein>
<keyword evidence="2" id="KW-1185">Reference proteome</keyword>
<name>A0A1G6ST18_9PROT</name>
<accession>A0A1G6ST18</accession>
<reference evidence="1 2" key="1">
    <citation type="submission" date="2016-10" db="EMBL/GenBank/DDBJ databases">
        <authorList>
            <person name="de Groot N.N."/>
        </authorList>
    </citation>
    <scope>NUCLEOTIDE SEQUENCE [LARGE SCALE GENOMIC DNA]</scope>
    <source>
        <strain evidence="1 2">CPCC 100156</strain>
    </source>
</reference>
<dbReference type="Gene3D" id="3.60.15.10">
    <property type="entry name" value="Ribonuclease Z/Hydroxyacylglutathione hydrolase-like"/>
    <property type="match status" value="1"/>
</dbReference>
<organism evidence="1 2">
    <name type="scientific">Belnapia rosea</name>
    <dbReference type="NCBI Taxonomy" id="938405"/>
    <lineage>
        <taxon>Bacteria</taxon>
        <taxon>Pseudomonadati</taxon>
        <taxon>Pseudomonadota</taxon>
        <taxon>Alphaproteobacteria</taxon>
        <taxon>Acetobacterales</taxon>
        <taxon>Roseomonadaceae</taxon>
        <taxon>Belnapia</taxon>
    </lineage>
</organism>
<dbReference type="AlphaFoldDB" id="A0A1G6ST18"/>
<dbReference type="Proteomes" id="UP000198925">
    <property type="component" value="Unassembled WGS sequence"/>
</dbReference>
<dbReference type="RefSeq" id="WP_090663414.1">
    <property type="nucleotide sequence ID" value="NZ_FMZX01000005.1"/>
</dbReference>
<evidence type="ECO:0000313" key="2">
    <source>
        <dbReference type="Proteomes" id="UP000198925"/>
    </source>
</evidence>
<dbReference type="PANTHER" id="PTHR36839">
    <property type="entry name" value="METALLO-BETA-LACTAMASE FAMILY PROTEIN (AFU_ORTHOLOGUE AFUA_5G12770)"/>
    <property type="match status" value="1"/>
</dbReference>
<dbReference type="InterPro" id="IPR036866">
    <property type="entry name" value="RibonucZ/Hydroxyglut_hydro"/>
</dbReference>
<evidence type="ECO:0008006" key="3">
    <source>
        <dbReference type="Google" id="ProtNLM"/>
    </source>
</evidence>
<dbReference type="SUPFAM" id="SSF56281">
    <property type="entry name" value="Metallo-hydrolase/oxidoreductase"/>
    <property type="match status" value="1"/>
</dbReference>